<dbReference type="STRING" id="1245748.A0A229WYN0"/>
<evidence type="ECO:0000313" key="3">
    <source>
        <dbReference type="Proteomes" id="UP000215289"/>
    </source>
</evidence>
<dbReference type="Gene3D" id="2.60.270.50">
    <property type="match status" value="1"/>
</dbReference>
<gene>
    <name evidence="2" type="ORF">CFD26_103502</name>
</gene>
<evidence type="ECO:0000313" key="2">
    <source>
        <dbReference type="EMBL" id="RLL96086.1"/>
    </source>
</evidence>
<name>A0A229WYN0_9EURO</name>
<dbReference type="Proteomes" id="UP000215289">
    <property type="component" value="Unassembled WGS sequence"/>
</dbReference>
<protein>
    <recommendedName>
        <fullName evidence="4">Asp hemolysin-like protein</fullName>
    </recommendedName>
</protein>
<dbReference type="AlphaFoldDB" id="A0A229WYN0"/>
<evidence type="ECO:0008006" key="4">
    <source>
        <dbReference type="Google" id="ProtNLM"/>
    </source>
</evidence>
<dbReference type="InterPro" id="IPR009413">
    <property type="entry name" value="Aegerolysin-typ"/>
</dbReference>
<reference evidence="2 3" key="1">
    <citation type="submission" date="2018-08" db="EMBL/GenBank/DDBJ databases">
        <title>Draft genome sequences of two Aspergillus turcosus clinical strains isolated from bronchoalveolar lavage fluid: one azole-susceptible and the other azole-resistant.</title>
        <authorList>
            <person name="Parent-Michaud M."/>
            <person name="Dufresne P.J."/>
            <person name="Fournier E."/>
            <person name="Martineau C."/>
            <person name="Moreira S."/>
            <person name="Perkins V."/>
            <person name="De Repentigny L."/>
            <person name="Dufresne S.F."/>
        </authorList>
    </citation>
    <scope>NUCLEOTIDE SEQUENCE [LARGE SCALE GENOMIC DNA]</scope>
    <source>
        <strain evidence="2">HMR AF 1038</strain>
    </source>
</reference>
<dbReference type="OrthoDB" id="2727348at2759"/>
<sequence>MAPPAGQQYVDIEIKDDLKYDIRIENAHIDSGEFYREGDQNDTLTTDDIEDMIIRHNGGMRLVCSCGEEKGFKGLQGTLDLVDDVKDARICTLAWNASMEPGKTNMFTLRDHDPRYNINIGKWNESGIMGKVPVTISEE</sequence>
<proteinExistence type="inferred from homology"/>
<comment type="caution">
    <text evidence="2">The sequence shown here is derived from an EMBL/GenBank/DDBJ whole genome shotgun (WGS) entry which is preliminary data.</text>
</comment>
<dbReference type="GO" id="GO:0019836">
    <property type="term" value="P:symbiont-mediated hemolysis of host erythrocyte"/>
    <property type="evidence" value="ECO:0007669"/>
    <property type="project" value="InterPro"/>
</dbReference>
<organism evidence="2 3">
    <name type="scientific">Aspergillus turcosus</name>
    <dbReference type="NCBI Taxonomy" id="1245748"/>
    <lineage>
        <taxon>Eukaryota</taxon>
        <taxon>Fungi</taxon>
        <taxon>Dikarya</taxon>
        <taxon>Ascomycota</taxon>
        <taxon>Pezizomycotina</taxon>
        <taxon>Eurotiomycetes</taxon>
        <taxon>Eurotiomycetidae</taxon>
        <taxon>Eurotiales</taxon>
        <taxon>Aspergillaceae</taxon>
        <taxon>Aspergillus</taxon>
        <taxon>Aspergillus subgen. Fumigati</taxon>
    </lineage>
</organism>
<evidence type="ECO:0000256" key="1">
    <source>
        <dbReference type="ARBA" id="ARBA00010795"/>
    </source>
</evidence>
<dbReference type="EMBL" id="NIDN02000124">
    <property type="protein sequence ID" value="RLL96086.1"/>
    <property type="molecule type" value="Genomic_DNA"/>
</dbReference>
<dbReference type="Pfam" id="PF06355">
    <property type="entry name" value="Aegerolysin"/>
    <property type="match status" value="1"/>
</dbReference>
<accession>A0A229WYN0</accession>
<comment type="similarity">
    <text evidence="1">Belongs to the aegerolysin family.</text>
</comment>
<keyword evidence="3" id="KW-1185">Reference proteome</keyword>